<dbReference type="Gene3D" id="2.40.10.220">
    <property type="entry name" value="predicted glycosyltransferase like domains"/>
    <property type="match status" value="1"/>
</dbReference>
<evidence type="ECO:0000313" key="3">
    <source>
        <dbReference type="Proteomes" id="UP001595724"/>
    </source>
</evidence>
<dbReference type="InterPro" id="IPR009875">
    <property type="entry name" value="PilZ_domain"/>
</dbReference>
<organism evidence="2 3">
    <name type="scientific">Luteimonas notoginsengisoli</name>
    <dbReference type="NCBI Taxonomy" id="1578200"/>
    <lineage>
        <taxon>Bacteria</taxon>
        <taxon>Pseudomonadati</taxon>
        <taxon>Pseudomonadota</taxon>
        <taxon>Gammaproteobacteria</taxon>
        <taxon>Lysobacterales</taxon>
        <taxon>Lysobacteraceae</taxon>
        <taxon>Luteimonas</taxon>
    </lineage>
</organism>
<keyword evidence="3" id="KW-1185">Reference proteome</keyword>
<dbReference type="EMBL" id="JBHRYF010000002">
    <property type="protein sequence ID" value="MFC3659580.1"/>
    <property type="molecule type" value="Genomic_DNA"/>
</dbReference>
<name>A0ABV7URI7_9GAMM</name>
<proteinExistence type="predicted"/>
<comment type="caution">
    <text evidence="2">The sequence shown here is derived from an EMBL/GenBank/DDBJ whole genome shotgun (WGS) entry which is preliminary data.</text>
</comment>
<accession>A0ABV7URI7</accession>
<sequence>MINEFRRARRRKAADTILVTDAMTERVVGHIGNLSESGLLLIASESLVDDALYQLQFALPGGKGSPATVEVGAHLLWMDRASAPGQAWIGFRFIAVAPAHRTLLQKWIEAPGSHYE</sequence>
<protein>
    <submittedName>
        <fullName evidence="2">PilZ domain-containing protein</fullName>
    </submittedName>
</protein>
<evidence type="ECO:0000259" key="1">
    <source>
        <dbReference type="Pfam" id="PF07238"/>
    </source>
</evidence>
<reference evidence="3" key="1">
    <citation type="journal article" date="2019" name="Int. J. Syst. Evol. Microbiol.">
        <title>The Global Catalogue of Microorganisms (GCM) 10K type strain sequencing project: providing services to taxonomists for standard genome sequencing and annotation.</title>
        <authorList>
            <consortium name="The Broad Institute Genomics Platform"/>
            <consortium name="The Broad Institute Genome Sequencing Center for Infectious Disease"/>
            <person name="Wu L."/>
            <person name="Ma J."/>
        </authorList>
    </citation>
    <scope>NUCLEOTIDE SEQUENCE [LARGE SCALE GENOMIC DNA]</scope>
    <source>
        <strain evidence="3">KCTC 42211</strain>
    </source>
</reference>
<gene>
    <name evidence="2" type="ORF">ACFOM9_05740</name>
</gene>
<dbReference type="Pfam" id="PF07238">
    <property type="entry name" value="PilZ"/>
    <property type="match status" value="1"/>
</dbReference>
<dbReference type="RefSeq" id="WP_386707442.1">
    <property type="nucleotide sequence ID" value="NZ_JBHRYF010000002.1"/>
</dbReference>
<evidence type="ECO:0000313" key="2">
    <source>
        <dbReference type="EMBL" id="MFC3659580.1"/>
    </source>
</evidence>
<feature type="domain" description="PilZ" evidence="1">
    <location>
        <begin position="6"/>
        <end position="109"/>
    </location>
</feature>
<dbReference type="Proteomes" id="UP001595724">
    <property type="component" value="Unassembled WGS sequence"/>
</dbReference>